<dbReference type="GO" id="GO:0016491">
    <property type="term" value="F:oxidoreductase activity"/>
    <property type="evidence" value="ECO:0007669"/>
    <property type="project" value="UniProtKB-KW"/>
</dbReference>
<name>F6DAG9_THICA</name>
<feature type="transmembrane region" description="Helical" evidence="8">
    <location>
        <begin position="59"/>
        <end position="75"/>
    </location>
</feature>
<evidence type="ECO:0000256" key="3">
    <source>
        <dbReference type="ARBA" id="ARBA00022475"/>
    </source>
</evidence>
<feature type="transmembrane region" description="Helical" evidence="8">
    <location>
        <begin position="160"/>
        <end position="184"/>
    </location>
</feature>
<keyword evidence="4 7" id="KW-0812">Transmembrane</keyword>
<dbReference type="Pfam" id="PF00361">
    <property type="entry name" value="Proton_antipo_M"/>
    <property type="match status" value="1"/>
</dbReference>
<feature type="transmembrane region" description="Helical" evidence="8">
    <location>
        <begin position="409"/>
        <end position="430"/>
    </location>
</feature>
<reference evidence="10 11" key="1">
    <citation type="submission" date="2011-05" db="EMBL/GenBank/DDBJ databases">
        <title>Complete sequence of Thioalkalimicrobium cyclicum ALM1.</title>
        <authorList>
            <consortium name="US DOE Joint Genome Institute"/>
            <person name="Lucas S."/>
            <person name="Han J."/>
            <person name="Lapidus A."/>
            <person name="Cheng J.-F."/>
            <person name="Goodwin L."/>
            <person name="Pitluck S."/>
            <person name="Peters L."/>
            <person name="Mikhailova N."/>
            <person name="Davenport K."/>
            <person name="Han C."/>
            <person name="Tapia R."/>
            <person name="Land M."/>
            <person name="Hauser L."/>
            <person name="Kyrpides N."/>
            <person name="Ivanova N."/>
            <person name="Pagani I."/>
            <person name="Kappler U."/>
            <person name="Woyke T."/>
        </authorList>
    </citation>
    <scope>NUCLEOTIDE SEQUENCE [LARGE SCALE GENOMIC DNA]</scope>
    <source>
        <strain evidence="11">DSM 14477 / JCM 11371 / ALM1</strain>
    </source>
</reference>
<feature type="transmembrane region" description="Helical" evidence="8">
    <location>
        <begin position="305"/>
        <end position="326"/>
    </location>
</feature>
<comment type="similarity">
    <text evidence="2">Belongs to the CPA3 antiporters (TC 2.A.63) subunit D family.</text>
</comment>
<dbReference type="AlphaFoldDB" id="F6DAG9"/>
<keyword evidence="11" id="KW-1185">Reference proteome</keyword>
<dbReference type="EMBL" id="CP002776">
    <property type="protein sequence ID" value="AEG32225.1"/>
    <property type="molecule type" value="Genomic_DNA"/>
</dbReference>
<dbReference type="KEGG" id="tcy:Thicy_1465"/>
<dbReference type="Proteomes" id="UP000009232">
    <property type="component" value="Chromosome"/>
</dbReference>
<dbReference type="STRING" id="717773.Thicy_1465"/>
<dbReference type="PRINTS" id="PR01437">
    <property type="entry name" value="NUOXDRDTASE4"/>
</dbReference>
<feature type="transmembrane region" description="Helical" evidence="8">
    <location>
        <begin position="6"/>
        <end position="25"/>
    </location>
</feature>
<keyword evidence="6 8" id="KW-0472">Membrane</keyword>
<dbReference type="InterPro" id="IPR003918">
    <property type="entry name" value="NADH_UbQ_OxRdtase"/>
</dbReference>
<accession>F6DAG9</accession>
<feature type="transmembrane region" description="Helical" evidence="8">
    <location>
        <begin position="80"/>
        <end position="98"/>
    </location>
</feature>
<evidence type="ECO:0000256" key="5">
    <source>
        <dbReference type="ARBA" id="ARBA00022989"/>
    </source>
</evidence>
<keyword evidence="3" id="KW-1003">Cell membrane</keyword>
<feature type="transmembrane region" description="Helical" evidence="8">
    <location>
        <begin position="242"/>
        <end position="260"/>
    </location>
</feature>
<evidence type="ECO:0000259" key="9">
    <source>
        <dbReference type="Pfam" id="PF00361"/>
    </source>
</evidence>
<dbReference type="GO" id="GO:0008137">
    <property type="term" value="F:NADH dehydrogenase (ubiquinone) activity"/>
    <property type="evidence" value="ECO:0007669"/>
    <property type="project" value="InterPro"/>
</dbReference>
<keyword evidence="10" id="KW-0560">Oxidoreductase</keyword>
<dbReference type="GO" id="GO:0005886">
    <property type="term" value="C:plasma membrane"/>
    <property type="evidence" value="ECO:0007669"/>
    <property type="project" value="UniProtKB-SubCell"/>
</dbReference>
<gene>
    <name evidence="10" type="ordered locus">Thicy_1465</name>
</gene>
<organism evidence="10 11">
    <name type="scientific">Thiomicrospira cyclica (strain DSM 14477 / JCM 11371 / ALM1)</name>
    <name type="common">Thioalkalimicrobium cyclicum</name>
    <dbReference type="NCBI Taxonomy" id="717773"/>
    <lineage>
        <taxon>Bacteria</taxon>
        <taxon>Pseudomonadati</taxon>
        <taxon>Pseudomonadota</taxon>
        <taxon>Gammaproteobacteria</taxon>
        <taxon>Thiotrichales</taxon>
        <taxon>Piscirickettsiaceae</taxon>
        <taxon>Thiomicrospira</taxon>
    </lineage>
</organism>
<protein>
    <submittedName>
        <fullName evidence="10">NADH dehydrogenase (Quinone)</fullName>
        <ecNumber evidence="10">1.6.99.5</ecNumber>
    </submittedName>
</protein>
<dbReference type="PANTHER" id="PTHR42703:SF1">
    <property type="entry name" value="NA(+)_H(+) ANTIPORTER SUBUNIT D1"/>
    <property type="match status" value="1"/>
</dbReference>
<dbReference type="RefSeq" id="WP_013836000.1">
    <property type="nucleotide sequence ID" value="NC_015581.1"/>
</dbReference>
<dbReference type="InterPro" id="IPR050586">
    <property type="entry name" value="CPA3_Na-H_Antiporter_D"/>
</dbReference>
<dbReference type="OrthoDB" id="9768329at2"/>
<sequence length="506" mass="53627">MMQLTAFPVLLPLVAGFILLFARMGGLKLQRALNLLLTIGLIFVSIEMLKVASTGAQEVYLSGNWIAPFGIVFVLDRLSAVMIFITALLALGSLWYAIATNYDAKGSHFHVLFQLQVFGLNGAFMTGDLFNLFVFFEVMLLASYGLLLHGGGRLRTKAGLHYVVINMIGATLFLFAVGALYGATGTMNIADMAVKVAEAPAENRALIAAAGLLLLIVFGIKAAMFPLYLWLPTAYANTSAPVAALFAIMTKVGIYSIIRAHGTIFGEDAGDLAFYFAPWVLGLGIITLALAALGILAARGLREQVAYLVLASVATLLVGVGIATPAALSATIYYMIHSTLIAGGMFLLADIIARGRGDMDDRFESSPIMANGVIIGSAFMFGAIAMTGMPPLSGFFGKLLILAAAMEHAWLAAIFAIVLVASLLSIVAMARSGSLLFYRTQPSEQAPGERLNKSALVAVIALFATAPIMIIFAHPITAYTDLVAAQVFDASSYIDAVLSTPATERN</sequence>
<feature type="transmembrane region" description="Helical" evidence="8">
    <location>
        <begin position="451"/>
        <end position="473"/>
    </location>
</feature>
<dbReference type="GO" id="GO:0042773">
    <property type="term" value="P:ATP synthesis coupled electron transport"/>
    <property type="evidence" value="ECO:0007669"/>
    <property type="project" value="InterPro"/>
</dbReference>
<evidence type="ECO:0000256" key="1">
    <source>
        <dbReference type="ARBA" id="ARBA00004651"/>
    </source>
</evidence>
<dbReference type="EC" id="1.6.99.5" evidence="10"/>
<feature type="transmembrane region" description="Helical" evidence="8">
    <location>
        <begin position="129"/>
        <end position="148"/>
    </location>
</feature>
<evidence type="ECO:0000256" key="6">
    <source>
        <dbReference type="ARBA" id="ARBA00023136"/>
    </source>
</evidence>
<evidence type="ECO:0000256" key="4">
    <source>
        <dbReference type="ARBA" id="ARBA00022692"/>
    </source>
</evidence>
<evidence type="ECO:0000256" key="2">
    <source>
        <dbReference type="ARBA" id="ARBA00005346"/>
    </source>
</evidence>
<feature type="domain" description="NADH:quinone oxidoreductase/Mrp antiporter transmembrane" evidence="9">
    <location>
        <begin position="127"/>
        <end position="423"/>
    </location>
</feature>
<dbReference type="HOGENOM" id="CLU_007100_9_2_6"/>
<evidence type="ECO:0000313" key="11">
    <source>
        <dbReference type="Proteomes" id="UP000009232"/>
    </source>
</evidence>
<keyword evidence="5 8" id="KW-1133">Transmembrane helix</keyword>
<dbReference type="InterPro" id="IPR001750">
    <property type="entry name" value="ND/Mrp_TM"/>
</dbReference>
<dbReference type="NCBIfam" id="NF009309">
    <property type="entry name" value="PRK12666.1"/>
    <property type="match status" value="1"/>
</dbReference>
<evidence type="ECO:0000313" key="10">
    <source>
        <dbReference type="EMBL" id="AEG32225.1"/>
    </source>
</evidence>
<feature type="transmembrane region" description="Helical" evidence="8">
    <location>
        <begin position="32"/>
        <end position="53"/>
    </location>
</feature>
<evidence type="ECO:0000256" key="7">
    <source>
        <dbReference type="RuleBase" id="RU000320"/>
    </source>
</evidence>
<proteinExistence type="inferred from homology"/>
<dbReference type="eggNOG" id="COG0651">
    <property type="taxonomic scope" value="Bacteria"/>
</dbReference>
<feature type="transmembrane region" description="Helical" evidence="8">
    <location>
        <begin position="365"/>
        <end position="389"/>
    </location>
</feature>
<feature type="transmembrane region" description="Helical" evidence="8">
    <location>
        <begin position="272"/>
        <end position="298"/>
    </location>
</feature>
<feature type="transmembrane region" description="Helical" evidence="8">
    <location>
        <begin position="332"/>
        <end position="353"/>
    </location>
</feature>
<evidence type="ECO:0000256" key="8">
    <source>
        <dbReference type="SAM" id="Phobius"/>
    </source>
</evidence>
<feature type="transmembrane region" description="Helical" evidence="8">
    <location>
        <begin position="204"/>
        <end position="230"/>
    </location>
</feature>
<dbReference type="PANTHER" id="PTHR42703">
    <property type="entry name" value="NADH DEHYDROGENASE"/>
    <property type="match status" value="1"/>
</dbReference>
<comment type="subcellular location">
    <subcellularLocation>
        <location evidence="1">Cell membrane</location>
        <topology evidence="1">Multi-pass membrane protein</topology>
    </subcellularLocation>
    <subcellularLocation>
        <location evidence="7">Membrane</location>
        <topology evidence="7">Multi-pass membrane protein</topology>
    </subcellularLocation>
</comment>